<keyword evidence="2" id="KW-1185">Reference proteome</keyword>
<dbReference type="PANTHER" id="PTHR46554:SF2">
    <property type="entry name" value="TFIIS N-TERMINAL DOMAIN-CONTAINING PROTEIN"/>
    <property type="match status" value="1"/>
</dbReference>
<gene>
    <name evidence="1" type="primary">MED26A</name>
    <name evidence="1" type="ORF">HAX54_012050</name>
</gene>
<reference evidence="1 2" key="1">
    <citation type="journal article" date="2021" name="BMC Genomics">
        <title>Datura genome reveals duplications of psychoactive alkaloid biosynthetic genes and high mutation rate following tissue culture.</title>
        <authorList>
            <person name="Rajewski A."/>
            <person name="Carter-House D."/>
            <person name="Stajich J."/>
            <person name="Litt A."/>
        </authorList>
    </citation>
    <scope>NUCLEOTIDE SEQUENCE [LARGE SCALE GENOMIC DNA]</scope>
    <source>
        <strain evidence="1">AR-01</strain>
    </source>
</reference>
<sequence length="111" mass="12845">MNRISVKLNKWREYFRSANSDIFDIIEYAVMVAAVDHPKEFQLKRDRIAELLFTCKVTRGFDCDKIELAVPNADDVVPNAVDVDVDVDKGTRKCINEFVREFEARKEDSSN</sequence>
<evidence type="ECO:0000313" key="2">
    <source>
        <dbReference type="Proteomes" id="UP000823775"/>
    </source>
</evidence>
<protein>
    <submittedName>
        <fullName evidence="1">Mediator of RNA polymerase II transcription subunit 26a</fullName>
    </submittedName>
</protein>
<evidence type="ECO:0000313" key="1">
    <source>
        <dbReference type="EMBL" id="MCD7471555.1"/>
    </source>
</evidence>
<accession>A0ABS8TL13</accession>
<comment type="caution">
    <text evidence="1">The sequence shown here is derived from an EMBL/GenBank/DDBJ whole genome shotgun (WGS) entry which is preliminary data.</text>
</comment>
<name>A0ABS8TL13_DATST</name>
<dbReference type="PANTHER" id="PTHR46554">
    <property type="entry name" value="MEDIATOR OF RNA POLYMERASE II TRANSCRIPTION SUBUNIT 26A-RELATED"/>
    <property type="match status" value="1"/>
</dbReference>
<dbReference type="Proteomes" id="UP000823775">
    <property type="component" value="Unassembled WGS sequence"/>
</dbReference>
<organism evidence="1 2">
    <name type="scientific">Datura stramonium</name>
    <name type="common">Jimsonweed</name>
    <name type="synonym">Common thornapple</name>
    <dbReference type="NCBI Taxonomy" id="4076"/>
    <lineage>
        <taxon>Eukaryota</taxon>
        <taxon>Viridiplantae</taxon>
        <taxon>Streptophyta</taxon>
        <taxon>Embryophyta</taxon>
        <taxon>Tracheophyta</taxon>
        <taxon>Spermatophyta</taxon>
        <taxon>Magnoliopsida</taxon>
        <taxon>eudicotyledons</taxon>
        <taxon>Gunneridae</taxon>
        <taxon>Pentapetalae</taxon>
        <taxon>asterids</taxon>
        <taxon>lamiids</taxon>
        <taxon>Solanales</taxon>
        <taxon>Solanaceae</taxon>
        <taxon>Solanoideae</taxon>
        <taxon>Datureae</taxon>
        <taxon>Datura</taxon>
    </lineage>
</organism>
<dbReference type="EMBL" id="JACEIK010001697">
    <property type="protein sequence ID" value="MCD7471555.1"/>
    <property type="molecule type" value="Genomic_DNA"/>
</dbReference>
<proteinExistence type="predicted"/>